<keyword evidence="1" id="KW-0472">Membrane</keyword>
<dbReference type="AlphaFoldDB" id="A0A448I7I2"/>
<dbReference type="Pfam" id="PF13828">
    <property type="entry name" value="DUF4190"/>
    <property type="match status" value="1"/>
</dbReference>
<keyword evidence="1" id="KW-0812">Transmembrane</keyword>
<name>A0A448I7I2_MYCCI</name>
<keyword evidence="4" id="KW-1185">Reference proteome</keyword>
<dbReference type="GO" id="GO:0003755">
    <property type="term" value="F:peptidyl-prolyl cis-trans isomerase activity"/>
    <property type="evidence" value="ECO:0007669"/>
    <property type="project" value="UniProtKB-EC"/>
</dbReference>
<dbReference type="EMBL" id="LR134355">
    <property type="protein sequence ID" value="VEG48471.1"/>
    <property type="molecule type" value="Genomic_DNA"/>
</dbReference>
<dbReference type="EC" id="5.2.1.8" evidence="3"/>
<evidence type="ECO:0000256" key="1">
    <source>
        <dbReference type="SAM" id="Phobius"/>
    </source>
</evidence>
<dbReference type="Proteomes" id="UP000282551">
    <property type="component" value="Chromosome"/>
</dbReference>
<organism evidence="3 4">
    <name type="scientific">Mycolicibacterium chitae</name>
    <name type="common">Mycobacterium chitae</name>
    <dbReference type="NCBI Taxonomy" id="1792"/>
    <lineage>
        <taxon>Bacteria</taxon>
        <taxon>Bacillati</taxon>
        <taxon>Actinomycetota</taxon>
        <taxon>Actinomycetes</taxon>
        <taxon>Mycobacteriales</taxon>
        <taxon>Mycobacteriaceae</taxon>
        <taxon>Mycolicibacterium</taxon>
    </lineage>
</organism>
<evidence type="ECO:0000313" key="3">
    <source>
        <dbReference type="EMBL" id="VEG48471.1"/>
    </source>
</evidence>
<accession>A0A448I7I2</accession>
<dbReference type="InterPro" id="IPR025241">
    <property type="entry name" value="DUF4190"/>
</dbReference>
<dbReference type="RefSeq" id="WP_235666142.1">
    <property type="nucleotide sequence ID" value="NZ_AP022604.1"/>
</dbReference>
<keyword evidence="3" id="KW-0413">Isomerase</keyword>
<reference evidence="3 4" key="1">
    <citation type="submission" date="2018-12" db="EMBL/GenBank/DDBJ databases">
        <authorList>
            <consortium name="Pathogen Informatics"/>
        </authorList>
    </citation>
    <scope>NUCLEOTIDE SEQUENCE [LARGE SCALE GENOMIC DNA]</scope>
    <source>
        <strain evidence="3 4">NCTC10485</strain>
    </source>
</reference>
<feature type="transmembrane region" description="Helical" evidence="1">
    <location>
        <begin position="27"/>
        <end position="50"/>
    </location>
</feature>
<evidence type="ECO:0000259" key="2">
    <source>
        <dbReference type="Pfam" id="PF13828"/>
    </source>
</evidence>
<feature type="transmembrane region" description="Helical" evidence="1">
    <location>
        <begin position="62"/>
        <end position="89"/>
    </location>
</feature>
<sequence>MGQPGYPYGPGYPGPYGPPPRRPTNTMAIVALVGSLIFAPLGIVFGHISLSQIKRTGEEGRGLAIAGLAIGYVMVAAVILFLVFALILISMAPRENNPYGPDDTARISYSAYAAGI</sequence>
<gene>
    <name evidence="3" type="primary">ppiB_2</name>
    <name evidence="3" type="ORF">NCTC10485_02765</name>
</gene>
<protein>
    <submittedName>
        <fullName evidence="3">Peptidyl-prolyl cis-trans isomerase B PpiB</fullName>
        <ecNumber evidence="3">5.2.1.8</ecNumber>
    </submittedName>
</protein>
<proteinExistence type="predicted"/>
<keyword evidence="1" id="KW-1133">Transmembrane helix</keyword>
<evidence type="ECO:0000313" key="4">
    <source>
        <dbReference type="Proteomes" id="UP000282551"/>
    </source>
</evidence>
<feature type="domain" description="DUF4190" evidence="2">
    <location>
        <begin position="28"/>
        <end position="81"/>
    </location>
</feature>